<dbReference type="AlphaFoldDB" id="A0A078BC05"/>
<feature type="region of interest" description="Disordered" evidence="1">
    <location>
        <begin position="471"/>
        <end position="495"/>
    </location>
</feature>
<dbReference type="Pfam" id="PF07004">
    <property type="entry name" value="SHIPPO-rpt"/>
    <property type="match status" value="6"/>
</dbReference>
<gene>
    <name evidence="2" type="primary">Contig16141.g17196</name>
    <name evidence="2" type="ORF">STYLEM_20284</name>
</gene>
<dbReference type="InParanoid" id="A0A078BC05"/>
<accession>A0A078BC05</accession>
<evidence type="ECO:0000256" key="1">
    <source>
        <dbReference type="SAM" id="MobiDB-lite"/>
    </source>
</evidence>
<keyword evidence="3" id="KW-1185">Reference proteome</keyword>
<evidence type="ECO:0000313" key="2">
    <source>
        <dbReference type="EMBL" id="CDW91133.1"/>
    </source>
</evidence>
<organism evidence="2 3">
    <name type="scientific">Stylonychia lemnae</name>
    <name type="common">Ciliate</name>
    <dbReference type="NCBI Taxonomy" id="5949"/>
    <lineage>
        <taxon>Eukaryota</taxon>
        <taxon>Sar</taxon>
        <taxon>Alveolata</taxon>
        <taxon>Ciliophora</taxon>
        <taxon>Intramacronucleata</taxon>
        <taxon>Spirotrichea</taxon>
        <taxon>Stichotrichia</taxon>
        <taxon>Sporadotrichida</taxon>
        <taxon>Oxytrichidae</taxon>
        <taxon>Stylonychinae</taxon>
        <taxon>Stylonychia</taxon>
    </lineage>
</organism>
<sequence length="519" mass="57626">MDVRNKLIMLTEYRIASKSSQNLNLSANGPGPQTYEIPSMWLKIWIKYQTFNGKQWKINNTRPNFPTASREDLVEKGKKDIPGPGYYEQKELIGNEGQQKSILGKSQNVSLAKDAPELPGPGQYYPDFNKTMKTIPTQSIGKAKREDIMSQKQIEGKPDPGQYNPSVSFTKITSTAWGFGTQQRPLVLNKSNSIPGPDLYEIPSKAIEGPKFVIGIRPNTSKNAIKEKNPGPGIGKSNRADIANLKEKFNNPGPGQYQTLEDEVLKKHTPLGSGNIGPGTYEPKYFIGFEGHYATISANMTAKLNDQDTRNMKGPGPGYYETSVDFTIKQAPKFKIGTSKRSQNFLKDKLNFPDPHTYNPSNTFTKGQSTAIGFGTSKRSSKDYSRERIPGPGTYNTINSENKQYKFAMGIKPKDKSMNETPGPGKYDQNASFKIRKMPAYSIGQRLQTISHNTSQPGPGEYDNLKALKRAPKFSFGTGSRGPQGRNGSPGPGEYKIPVKVANLPRYALKKHNEEFKFV</sequence>
<dbReference type="OrthoDB" id="309001at2759"/>
<dbReference type="EMBL" id="CCKQ01019124">
    <property type="protein sequence ID" value="CDW91133.1"/>
    <property type="molecule type" value="Genomic_DNA"/>
</dbReference>
<dbReference type="InterPro" id="IPR051291">
    <property type="entry name" value="CIMAP"/>
</dbReference>
<dbReference type="InterPro" id="IPR010736">
    <property type="entry name" value="SHIPPO-rpt"/>
</dbReference>
<reference evidence="2 3" key="1">
    <citation type="submission" date="2014-06" db="EMBL/GenBank/DDBJ databases">
        <authorList>
            <person name="Swart Estienne"/>
        </authorList>
    </citation>
    <scope>NUCLEOTIDE SEQUENCE [LARGE SCALE GENOMIC DNA]</scope>
    <source>
        <strain evidence="2 3">130c</strain>
    </source>
</reference>
<evidence type="ECO:0000313" key="3">
    <source>
        <dbReference type="Proteomes" id="UP000039865"/>
    </source>
</evidence>
<name>A0A078BC05_STYLE</name>
<dbReference type="OMA" id="QYGYESK"/>
<dbReference type="Proteomes" id="UP000039865">
    <property type="component" value="Unassembled WGS sequence"/>
</dbReference>
<proteinExistence type="predicted"/>
<dbReference type="PANTHER" id="PTHR21580">
    <property type="entry name" value="SHIPPO-1-RELATED"/>
    <property type="match status" value="1"/>
</dbReference>
<protein>
    <submittedName>
        <fullName evidence="2">Uncharacterized protein</fullName>
    </submittedName>
</protein>
<feature type="region of interest" description="Disordered" evidence="1">
    <location>
        <begin position="373"/>
        <end position="399"/>
    </location>
</feature>
<feature type="compositionally biased region" description="Basic and acidic residues" evidence="1">
    <location>
        <begin position="380"/>
        <end position="389"/>
    </location>
</feature>